<evidence type="ECO:0000313" key="2">
    <source>
        <dbReference type="Proteomes" id="UP000250043"/>
    </source>
</evidence>
<proteinExistence type="predicted"/>
<dbReference type="AlphaFoldDB" id="A0A8E2DFE3"/>
<sequence length="303" mass="34580">MSTGGPTIALSTLHIHGLVYRSSNHTLLDTPLTVHFHDAPPVKIEERRHRVAWMRDLNDPPPSYRRAPKTGNHVLTISRGEELGEGITGTVYAAHLISWSPTPSQPSDRAIEELDGCLPPLAITVSSRGMGDVFEHEKSVYDELHDLQGVAVGRCYGLFRGRLQTGQMLYHWSDSRPDELDVSVLLLELLGERLPLNRPLFEGAPFVPQDIIQEWWDLLEDLNQYGIWYGDMHWSSFLEALPSPPGLQSEICPYHKRRHSWKIVDLGHGTEKDWLTEEARRRYFKDNFDHIIENLQTGTVIRL</sequence>
<dbReference type="EMBL" id="KV722644">
    <property type="protein sequence ID" value="OCH84702.1"/>
    <property type="molecule type" value="Genomic_DNA"/>
</dbReference>
<dbReference type="OrthoDB" id="3182995at2759"/>
<name>A0A8E2DFE3_9APHY</name>
<keyword evidence="2" id="KW-1185">Reference proteome</keyword>
<gene>
    <name evidence="1" type="ORF">OBBRIDRAFT_891634</name>
</gene>
<protein>
    <submittedName>
        <fullName evidence="1">Uncharacterized protein</fullName>
    </submittedName>
</protein>
<reference evidence="1 2" key="1">
    <citation type="submission" date="2016-07" db="EMBL/GenBank/DDBJ databases">
        <title>Draft genome of the white-rot fungus Obba rivulosa 3A-2.</title>
        <authorList>
            <consortium name="DOE Joint Genome Institute"/>
            <person name="Miettinen O."/>
            <person name="Riley R."/>
            <person name="Acob R."/>
            <person name="Barry K."/>
            <person name="Cullen D."/>
            <person name="De Vries R."/>
            <person name="Hainaut M."/>
            <person name="Hatakka A."/>
            <person name="Henrissat B."/>
            <person name="Hilden K."/>
            <person name="Kuo R."/>
            <person name="Labutti K."/>
            <person name="Lipzen A."/>
            <person name="Makela M.R."/>
            <person name="Sandor L."/>
            <person name="Spatafora J.W."/>
            <person name="Grigoriev I.V."/>
            <person name="Hibbett D.S."/>
        </authorList>
    </citation>
    <scope>NUCLEOTIDE SEQUENCE [LARGE SCALE GENOMIC DNA]</scope>
    <source>
        <strain evidence="1 2">3A-2</strain>
    </source>
</reference>
<accession>A0A8E2DFE3</accession>
<evidence type="ECO:0000313" key="1">
    <source>
        <dbReference type="EMBL" id="OCH84702.1"/>
    </source>
</evidence>
<organism evidence="1 2">
    <name type="scientific">Obba rivulosa</name>
    <dbReference type="NCBI Taxonomy" id="1052685"/>
    <lineage>
        <taxon>Eukaryota</taxon>
        <taxon>Fungi</taxon>
        <taxon>Dikarya</taxon>
        <taxon>Basidiomycota</taxon>
        <taxon>Agaricomycotina</taxon>
        <taxon>Agaricomycetes</taxon>
        <taxon>Polyporales</taxon>
        <taxon>Gelatoporiaceae</taxon>
        <taxon>Obba</taxon>
    </lineage>
</organism>
<dbReference type="Proteomes" id="UP000250043">
    <property type="component" value="Unassembled WGS sequence"/>
</dbReference>